<dbReference type="SFLD" id="SFLDS00019">
    <property type="entry name" value="Glutathione_Transferase_(cytos"/>
    <property type="match status" value="1"/>
</dbReference>
<dbReference type="Pfam" id="PF13410">
    <property type="entry name" value="GST_C_2"/>
    <property type="match status" value="1"/>
</dbReference>
<organism evidence="6">
    <name type="scientific">Fagus sylvatica</name>
    <name type="common">Beechnut</name>
    <dbReference type="NCBI Taxonomy" id="28930"/>
    <lineage>
        <taxon>Eukaryota</taxon>
        <taxon>Viridiplantae</taxon>
        <taxon>Streptophyta</taxon>
        <taxon>Embryophyta</taxon>
        <taxon>Tracheophyta</taxon>
        <taxon>Spermatophyta</taxon>
        <taxon>Magnoliopsida</taxon>
        <taxon>eudicotyledons</taxon>
        <taxon>Gunneridae</taxon>
        <taxon>Pentapetalae</taxon>
        <taxon>rosids</taxon>
        <taxon>fabids</taxon>
        <taxon>Fagales</taxon>
        <taxon>Fagaceae</taxon>
        <taxon>Fagus</taxon>
    </lineage>
</organism>
<dbReference type="PROSITE" id="PS50404">
    <property type="entry name" value="GST_NTER"/>
    <property type="match status" value="1"/>
</dbReference>
<gene>
    <name evidence="6" type="ORF">FSB_LOCUS46845</name>
</gene>
<dbReference type="GO" id="GO:0005829">
    <property type="term" value="C:cytosol"/>
    <property type="evidence" value="ECO:0007669"/>
    <property type="project" value="UniProtKB-SubCell"/>
</dbReference>
<dbReference type="SUPFAM" id="SSF52833">
    <property type="entry name" value="Thioredoxin-like"/>
    <property type="match status" value="1"/>
</dbReference>
<dbReference type="PANTHER" id="PTHR11260">
    <property type="entry name" value="GLUTATHIONE S-TRANSFERASE, GST, SUPERFAMILY, GST DOMAIN CONTAINING"/>
    <property type="match status" value="1"/>
</dbReference>
<evidence type="ECO:0000259" key="5">
    <source>
        <dbReference type="PROSITE" id="PS50405"/>
    </source>
</evidence>
<proteinExistence type="inferred from homology"/>
<dbReference type="Pfam" id="PF02798">
    <property type="entry name" value="GST_N"/>
    <property type="match status" value="1"/>
</dbReference>
<dbReference type="PROSITE" id="PS50405">
    <property type="entry name" value="GST_CTER"/>
    <property type="match status" value="1"/>
</dbReference>
<dbReference type="GO" id="GO:0006749">
    <property type="term" value="P:glutathione metabolic process"/>
    <property type="evidence" value="ECO:0007669"/>
    <property type="project" value="InterPro"/>
</dbReference>
<name>A0A2N9I4L5_FAGSY</name>
<dbReference type="InterPro" id="IPR045074">
    <property type="entry name" value="GST_C_Tau"/>
</dbReference>
<dbReference type="AlphaFoldDB" id="A0A2N9I4L5"/>
<dbReference type="CDD" id="cd03185">
    <property type="entry name" value="GST_C_Tau"/>
    <property type="match status" value="1"/>
</dbReference>
<comment type="function">
    <text evidence="3">Is involved in the conjugation of reduced glutathione to a wide number of exogenous and endogenous hydrophobic electrophiles.</text>
</comment>
<evidence type="ECO:0000259" key="4">
    <source>
        <dbReference type="PROSITE" id="PS50404"/>
    </source>
</evidence>
<feature type="domain" description="GST C-terminal" evidence="5">
    <location>
        <begin position="86"/>
        <end position="217"/>
    </location>
</feature>
<dbReference type="FunFam" id="1.20.1050.10:FF:000012">
    <property type="entry name" value="Tau class glutathione S-transferase"/>
    <property type="match status" value="1"/>
</dbReference>
<dbReference type="PANTHER" id="PTHR11260:SF775">
    <property type="entry name" value="GLUTATHIONE S-TRANSFERASE U10"/>
    <property type="match status" value="1"/>
</dbReference>
<feature type="domain" description="GST N-terminal" evidence="4">
    <location>
        <begin position="2"/>
        <end position="81"/>
    </location>
</feature>
<dbReference type="EMBL" id="OIVN01004728">
    <property type="protein sequence ID" value="SPD18963.1"/>
    <property type="molecule type" value="Genomic_DNA"/>
</dbReference>
<reference evidence="6" key="1">
    <citation type="submission" date="2018-02" db="EMBL/GenBank/DDBJ databases">
        <authorList>
            <person name="Cohen D.B."/>
            <person name="Kent A.D."/>
        </authorList>
    </citation>
    <scope>NUCLEOTIDE SEQUENCE</scope>
</reference>
<dbReference type="InterPro" id="IPR036282">
    <property type="entry name" value="Glutathione-S-Trfase_C_sf"/>
</dbReference>
<dbReference type="EC" id="2.5.1.18" evidence="3"/>
<protein>
    <recommendedName>
        <fullName evidence="3">Glutathione S-transferase</fullName>
        <ecNumber evidence="3">2.5.1.18</ecNumber>
    </recommendedName>
</protein>
<comment type="similarity">
    <text evidence="3">Belongs to the GST superfamily.</text>
</comment>
<evidence type="ECO:0000256" key="3">
    <source>
        <dbReference type="RuleBase" id="RU369102"/>
    </source>
</evidence>
<evidence type="ECO:0000256" key="2">
    <source>
        <dbReference type="ARBA" id="ARBA00047960"/>
    </source>
</evidence>
<dbReference type="SFLD" id="SFLDG01152">
    <property type="entry name" value="Main.3:_Omega-_and_Tau-like"/>
    <property type="match status" value="1"/>
</dbReference>
<dbReference type="CDD" id="cd03058">
    <property type="entry name" value="GST_N_Tau"/>
    <property type="match status" value="1"/>
</dbReference>
<comment type="subcellular location">
    <subcellularLocation>
        <location evidence="3">Cytoplasm</location>
        <location evidence="3">Cytosol</location>
    </subcellularLocation>
</comment>
<dbReference type="InterPro" id="IPR045073">
    <property type="entry name" value="Omega/Tau-like"/>
</dbReference>
<dbReference type="InterPro" id="IPR036249">
    <property type="entry name" value="Thioredoxin-like_sf"/>
</dbReference>
<accession>A0A2N9I4L5</accession>
<dbReference type="SFLD" id="SFLDG00358">
    <property type="entry name" value="Main_(cytGST)"/>
    <property type="match status" value="1"/>
</dbReference>
<evidence type="ECO:0000313" key="6">
    <source>
        <dbReference type="EMBL" id="SPD18963.1"/>
    </source>
</evidence>
<keyword evidence="1 3" id="KW-0808">Transferase</keyword>
<comment type="catalytic activity">
    <reaction evidence="2 3">
        <text>RX + glutathione = an S-substituted glutathione + a halide anion + H(+)</text>
        <dbReference type="Rhea" id="RHEA:16437"/>
        <dbReference type="ChEBI" id="CHEBI:15378"/>
        <dbReference type="ChEBI" id="CHEBI:16042"/>
        <dbReference type="ChEBI" id="CHEBI:17792"/>
        <dbReference type="ChEBI" id="CHEBI:57925"/>
        <dbReference type="ChEBI" id="CHEBI:90779"/>
        <dbReference type="EC" id="2.5.1.18"/>
    </reaction>
</comment>
<dbReference type="InterPro" id="IPR010987">
    <property type="entry name" value="Glutathione-S-Trfase_C-like"/>
</dbReference>
<dbReference type="Gene3D" id="1.20.1050.10">
    <property type="match status" value="1"/>
</dbReference>
<dbReference type="Gene3D" id="3.40.30.10">
    <property type="entry name" value="Glutaredoxin"/>
    <property type="match status" value="1"/>
</dbReference>
<keyword evidence="3" id="KW-0963">Cytoplasm</keyword>
<dbReference type="SUPFAM" id="SSF47616">
    <property type="entry name" value="GST C-terminal domain-like"/>
    <property type="match status" value="1"/>
</dbReference>
<dbReference type="GO" id="GO:0004364">
    <property type="term" value="F:glutathione transferase activity"/>
    <property type="evidence" value="ECO:0007669"/>
    <property type="project" value="UniProtKB-UniRule"/>
</dbReference>
<dbReference type="FunFam" id="3.40.30.10:FF:000014">
    <property type="entry name" value="Tau class glutathione S-transferase"/>
    <property type="match status" value="1"/>
</dbReference>
<dbReference type="InterPro" id="IPR040079">
    <property type="entry name" value="Glutathione_S-Trfase"/>
</dbReference>
<dbReference type="InterPro" id="IPR004045">
    <property type="entry name" value="Glutathione_S-Trfase_N"/>
</dbReference>
<sequence length="227" mass="26544">MEEVKLLGFWPSPYSHRVIWALKLKGVKYEYIEQDLRNKSDLLLQYNPVHKKIPVLVHGGKPIAESLVILEYIEETWPQNPLLPKDTYERALARFWIKFGADKGPIFSVLFRYTEEEQDQNAIKEVVECLKILEEQALGDKRFFGGENIGMVDIAYGWLCHWFKATEEMIGVKLLEPSTVPRLHAWVERFKQVPIIQENLPDYTKLLAHFKSLRKKFTASDQPSNDR</sequence>
<evidence type="ECO:0000256" key="1">
    <source>
        <dbReference type="ARBA" id="ARBA00022679"/>
    </source>
</evidence>